<keyword evidence="2" id="KW-0732">Signal</keyword>
<dbReference type="RefSeq" id="WP_069912083.1">
    <property type="nucleotide sequence ID" value="NZ_LAJE02000363.1"/>
</dbReference>
<dbReference type="OrthoDB" id="7584929at2"/>
<comment type="caution">
    <text evidence="3">The sequence shown here is derived from an EMBL/GenBank/DDBJ whole genome shotgun (WGS) entry which is preliminary data.</text>
</comment>
<keyword evidence="1" id="KW-0472">Membrane</keyword>
<evidence type="ECO:0000256" key="1">
    <source>
        <dbReference type="SAM" id="Phobius"/>
    </source>
</evidence>
<dbReference type="AlphaFoldDB" id="A0A1E5XJ27"/>
<feature type="transmembrane region" description="Helical" evidence="1">
    <location>
        <begin position="371"/>
        <end position="390"/>
    </location>
</feature>
<feature type="signal peptide" evidence="2">
    <location>
        <begin position="1"/>
        <end position="21"/>
    </location>
</feature>
<feature type="transmembrane region" description="Helical" evidence="1">
    <location>
        <begin position="410"/>
        <end position="435"/>
    </location>
</feature>
<sequence length="448" mass="47242">MRIVKAAIIFLLAFIAFARLAPQDPFNPQHVTRIALALSLSEGRVDIDQLAAYTIDRSSFDGHYYADKPPGVSMLAVPSVMATRAVLEATGATSDPSDPTALETYIRIAAITVIVLPAALAVLLVYLMAARLGASHGAATFAASALAVGTPYFGWSATLFAHALSGAMLTGAMAFAVLNRPAGWVAPVAGLLLGFLLVVDLTAAPAGALVGLFILLRSEQRIKTFTGLAIGGLIGLMPLLVYNQLAFASPFRLGYSQVQGFAGMQQGFFGIGLPQPMVLGELLFGRYRGLLPLAPVLLLVPIGLWAMFRYLPTRGIAVVIAGVVLSFLLINAGYYYWDGGSSTGPRHLVAALPLASLALAFAWPPGLPAKVVALLLLLASLFISFVVASVDPMSPPQFGDPLFDYLLPAFFQGGWLPATLSIAVIWAGFAIVGLWPDRSGAERHQLPA</sequence>
<feature type="transmembrane region" description="Helical" evidence="1">
    <location>
        <begin position="105"/>
        <end position="129"/>
    </location>
</feature>
<organism evidence="3 4">
    <name type="scientific">Devosia insulae DS-56</name>
    <dbReference type="NCBI Taxonomy" id="1116389"/>
    <lineage>
        <taxon>Bacteria</taxon>
        <taxon>Pseudomonadati</taxon>
        <taxon>Pseudomonadota</taxon>
        <taxon>Alphaproteobacteria</taxon>
        <taxon>Hyphomicrobiales</taxon>
        <taxon>Devosiaceae</taxon>
        <taxon>Devosia</taxon>
    </lineage>
</organism>
<feature type="transmembrane region" description="Helical" evidence="1">
    <location>
        <begin position="348"/>
        <end position="364"/>
    </location>
</feature>
<name>A0A1E5XJ27_9HYPH</name>
<keyword evidence="4" id="KW-1185">Reference proteome</keyword>
<evidence type="ECO:0000313" key="4">
    <source>
        <dbReference type="Proteomes" id="UP000095463"/>
    </source>
</evidence>
<evidence type="ECO:0000313" key="3">
    <source>
        <dbReference type="EMBL" id="OEO28600.1"/>
    </source>
</evidence>
<evidence type="ECO:0008006" key="5">
    <source>
        <dbReference type="Google" id="ProtNLM"/>
    </source>
</evidence>
<feature type="transmembrane region" description="Helical" evidence="1">
    <location>
        <begin position="228"/>
        <end position="247"/>
    </location>
</feature>
<dbReference type="Proteomes" id="UP000095463">
    <property type="component" value="Unassembled WGS sequence"/>
</dbReference>
<keyword evidence="1" id="KW-0812">Transmembrane</keyword>
<keyword evidence="1" id="KW-1133">Transmembrane helix</keyword>
<reference evidence="3 4" key="1">
    <citation type="journal article" date="2015" name="Genome Announc.">
        <title>Genome Assemblies of Three Soil-Associated Devosia species: D. insulae, D. limi, and D. soli.</title>
        <authorList>
            <person name="Hassan Y.I."/>
            <person name="Lepp D."/>
            <person name="Zhou T."/>
        </authorList>
    </citation>
    <scope>NUCLEOTIDE SEQUENCE [LARGE SCALE GENOMIC DNA]</scope>
    <source>
        <strain evidence="3 4">DS-56</strain>
    </source>
</reference>
<feature type="transmembrane region" description="Helical" evidence="1">
    <location>
        <begin position="315"/>
        <end position="336"/>
    </location>
</feature>
<proteinExistence type="predicted"/>
<feature type="transmembrane region" description="Helical" evidence="1">
    <location>
        <begin position="184"/>
        <end position="216"/>
    </location>
</feature>
<accession>A0A1E5XJ27</accession>
<gene>
    <name evidence="3" type="ORF">VW23_003930</name>
</gene>
<feature type="transmembrane region" description="Helical" evidence="1">
    <location>
        <begin position="141"/>
        <end position="164"/>
    </location>
</feature>
<feature type="chain" id="PRO_5009190265" description="Glycosyltransferase RgtA/B/C/D-like domain-containing protein" evidence="2">
    <location>
        <begin position="22"/>
        <end position="448"/>
    </location>
</feature>
<evidence type="ECO:0000256" key="2">
    <source>
        <dbReference type="SAM" id="SignalP"/>
    </source>
</evidence>
<dbReference type="EMBL" id="LAJE02000363">
    <property type="protein sequence ID" value="OEO28600.1"/>
    <property type="molecule type" value="Genomic_DNA"/>
</dbReference>
<feature type="transmembrane region" description="Helical" evidence="1">
    <location>
        <begin position="289"/>
        <end position="308"/>
    </location>
</feature>
<protein>
    <recommendedName>
        <fullName evidence="5">Glycosyltransferase RgtA/B/C/D-like domain-containing protein</fullName>
    </recommendedName>
</protein>